<reference evidence="1 2" key="1">
    <citation type="submission" date="2024-08" db="EMBL/GenBank/DDBJ databases">
        <title>Gnathostoma spinigerum genome.</title>
        <authorList>
            <person name="Gonzalez-Bertolin B."/>
            <person name="Monzon S."/>
            <person name="Zaballos A."/>
            <person name="Jimenez P."/>
            <person name="Dekumyoy P."/>
            <person name="Varona S."/>
            <person name="Cuesta I."/>
            <person name="Sumanam S."/>
            <person name="Adisakwattana P."/>
            <person name="Gasser R.B."/>
            <person name="Hernandez-Gonzalez A."/>
            <person name="Young N.D."/>
            <person name="Perteguer M.J."/>
        </authorList>
    </citation>
    <scope>NUCLEOTIDE SEQUENCE [LARGE SCALE GENOMIC DNA]</scope>
    <source>
        <strain evidence="1">AL3</strain>
        <tissue evidence="1">Liver</tissue>
    </source>
</reference>
<keyword evidence="2" id="KW-1185">Reference proteome</keyword>
<name>A0ABD6F1V3_9BILA</name>
<proteinExistence type="predicted"/>
<organism evidence="1 2">
    <name type="scientific">Gnathostoma spinigerum</name>
    <dbReference type="NCBI Taxonomy" id="75299"/>
    <lineage>
        <taxon>Eukaryota</taxon>
        <taxon>Metazoa</taxon>
        <taxon>Ecdysozoa</taxon>
        <taxon>Nematoda</taxon>
        <taxon>Chromadorea</taxon>
        <taxon>Rhabditida</taxon>
        <taxon>Spirurina</taxon>
        <taxon>Gnathostomatomorpha</taxon>
        <taxon>Gnathostomatoidea</taxon>
        <taxon>Gnathostomatidae</taxon>
        <taxon>Gnathostoma</taxon>
    </lineage>
</organism>
<evidence type="ECO:0000313" key="1">
    <source>
        <dbReference type="EMBL" id="MFH4983402.1"/>
    </source>
</evidence>
<dbReference type="EMBL" id="JBGFUD010012142">
    <property type="protein sequence ID" value="MFH4983402.1"/>
    <property type="molecule type" value="Genomic_DNA"/>
</dbReference>
<accession>A0ABD6F1V3</accession>
<protein>
    <submittedName>
        <fullName evidence="1">Uncharacterized protein</fullName>
    </submittedName>
</protein>
<gene>
    <name evidence="1" type="ORF">AB6A40_010111</name>
</gene>
<sequence length="68" mass="7450">MMDRFAALIRNPGLKLHICQRCKQCSGCGGVTWMCPHCNTYSSDFTNTWKGSGVQSTAAAKISSYSNQ</sequence>
<comment type="caution">
    <text evidence="1">The sequence shown here is derived from an EMBL/GenBank/DDBJ whole genome shotgun (WGS) entry which is preliminary data.</text>
</comment>
<evidence type="ECO:0000313" key="2">
    <source>
        <dbReference type="Proteomes" id="UP001608902"/>
    </source>
</evidence>
<dbReference type="AlphaFoldDB" id="A0ABD6F1V3"/>
<dbReference type="Proteomes" id="UP001608902">
    <property type="component" value="Unassembled WGS sequence"/>
</dbReference>